<dbReference type="Proteomes" id="UP001066276">
    <property type="component" value="Chromosome 6"/>
</dbReference>
<evidence type="ECO:0000256" key="1">
    <source>
        <dbReference type="ARBA" id="ARBA00004141"/>
    </source>
</evidence>
<dbReference type="AlphaFoldDB" id="A0AAV7QJ62"/>
<feature type="transmembrane region" description="Helical" evidence="7">
    <location>
        <begin position="190"/>
        <end position="215"/>
    </location>
</feature>
<dbReference type="SUPFAM" id="SSF48652">
    <property type="entry name" value="Tetraspanin"/>
    <property type="match status" value="1"/>
</dbReference>
<dbReference type="PANTHER" id="PTHR19282">
    <property type="entry name" value="TETRASPANIN"/>
    <property type="match status" value="1"/>
</dbReference>
<accession>A0AAV7QJ62</accession>
<evidence type="ECO:0000256" key="7">
    <source>
        <dbReference type="RuleBase" id="RU361218"/>
    </source>
</evidence>
<feature type="transmembrane region" description="Helical" evidence="7">
    <location>
        <begin position="55"/>
        <end position="75"/>
    </location>
</feature>
<comment type="subcellular location">
    <subcellularLocation>
        <location evidence="1 7">Membrane</location>
        <topology evidence="1 7">Multi-pass membrane protein</topology>
    </subcellularLocation>
</comment>
<evidence type="ECO:0000313" key="8">
    <source>
        <dbReference type="EMBL" id="KAJ1139507.1"/>
    </source>
</evidence>
<dbReference type="InterPro" id="IPR018503">
    <property type="entry name" value="Tetraspanin_CS"/>
</dbReference>
<keyword evidence="9" id="KW-1185">Reference proteome</keyword>
<feature type="transmembrane region" description="Helical" evidence="7">
    <location>
        <begin position="82"/>
        <end position="106"/>
    </location>
</feature>
<comment type="caution">
    <text evidence="8">The sequence shown here is derived from an EMBL/GenBank/DDBJ whole genome shotgun (WGS) entry which is preliminary data.</text>
</comment>
<evidence type="ECO:0000256" key="4">
    <source>
        <dbReference type="ARBA" id="ARBA00022989"/>
    </source>
</evidence>
<organism evidence="8 9">
    <name type="scientific">Pleurodeles waltl</name>
    <name type="common">Iberian ribbed newt</name>
    <dbReference type="NCBI Taxonomy" id="8319"/>
    <lineage>
        <taxon>Eukaryota</taxon>
        <taxon>Metazoa</taxon>
        <taxon>Chordata</taxon>
        <taxon>Craniata</taxon>
        <taxon>Vertebrata</taxon>
        <taxon>Euteleostomi</taxon>
        <taxon>Amphibia</taxon>
        <taxon>Batrachia</taxon>
        <taxon>Caudata</taxon>
        <taxon>Salamandroidea</taxon>
        <taxon>Salamandridae</taxon>
        <taxon>Pleurodelinae</taxon>
        <taxon>Pleurodeles</taxon>
    </lineage>
</organism>
<dbReference type="PANTHER" id="PTHR19282:SF39">
    <property type="entry name" value="LEUKOCYTE SURFACE ANTIGEN CD53"/>
    <property type="match status" value="1"/>
</dbReference>
<feature type="disulfide bond" evidence="6">
    <location>
        <begin position="142"/>
        <end position="178"/>
    </location>
</feature>
<dbReference type="PROSITE" id="PS51257">
    <property type="entry name" value="PROKAR_LIPOPROTEIN"/>
    <property type="match status" value="1"/>
</dbReference>
<gene>
    <name evidence="8" type="ORF">NDU88_005878</name>
</gene>
<feature type="transmembrane region" description="Helical" evidence="7">
    <location>
        <begin position="12"/>
        <end position="35"/>
    </location>
</feature>
<dbReference type="PIRSF" id="PIRSF002419">
    <property type="entry name" value="Tetraspanin"/>
    <property type="match status" value="1"/>
</dbReference>
<dbReference type="InterPro" id="IPR000301">
    <property type="entry name" value="Tetraspanin_animals"/>
</dbReference>
<comment type="similarity">
    <text evidence="2 7">Belongs to the tetraspanin (TM4SF) family.</text>
</comment>
<feature type="disulfide bond" evidence="6">
    <location>
        <begin position="143"/>
        <end position="160"/>
    </location>
</feature>
<name>A0AAV7QJ62_PLEWA</name>
<keyword evidence="5 7" id="KW-0472">Membrane</keyword>
<sequence>MAQKCVDGLKYTLFVFNLLFWLTGCCILGFGIYILVQNMYGVLLPNNPSISVGNVLIIIGTIIMVVAFLGCMGAIKENRCLLMSFFILLLIILLAEVILAVCLFIYEPQFEKYLGKELQEGIKLQKNDTLILWNSIQQKLKCCGVYNVSDWQSAVPSSCCEDNALNCSSTQKYFKEGCLEQVKTWFESNFLYVGIGIICVSIIQVLGMSFALTVYCQIAKTSRSYGK</sequence>
<evidence type="ECO:0000256" key="3">
    <source>
        <dbReference type="ARBA" id="ARBA00022692"/>
    </source>
</evidence>
<evidence type="ECO:0000256" key="6">
    <source>
        <dbReference type="PIRSR" id="PIRSR002419-1"/>
    </source>
</evidence>
<evidence type="ECO:0000256" key="5">
    <source>
        <dbReference type="ARBA" id="ARBA00023136"/>
    </source>
</evidence>
<keyword evidence="3 7" id="KW-0812">Transmembrane</keyword>
<keyword evidence="6" id="KW-1015">Disulfide bond</keyword>
<evidence type="ECO:0000256" key="2">
    <source>
        <dbReference type="ARBA" id="ARBA00006840"/>
    </source>
</evidence>
<dbReference type="PROSITE" id="PS00421">
    <property type="entry name" value="TM4_1"/>
    <property type="match status" value="1"/>
</dbReference>
<protein>
    <recommendedName>
        <fullName evidence="7">Tetraspanin</fullName>
    </recommendedName>
</protein>
<evidence type="ECO:0000313" key="9">
    <source>
        <dbReference type="Proteomes" id="UP001066276"/>
    </source>
</evidence>
<dbReference type="InterPro" id="IPR018499">
    <property type="entry name" value="Tetraspanin/Peripherin"/>
</dbReference>
<reference evidence="8" key="1">
    <citation type="journal article" date="2022" name="bioRxiv">
        <title>Sequencing and chromosome-scale assembly of the giantPleurodeles waltlgenome.</title>
        <authorList>
            <person name="Brown T."/>
            <person name="Elewa A."/>
            <person name="Iarovenko S."/>
            <person name="Subramanian E."/>
            <person name="Araus A.J."/>
            <person name="Petzold A."/>
            <person name="Susuki M."/>
            <person name="Suzuki K.-i.T."/>
            <person name="Hayashi T."/>
            <person name="Toyoda A."/>
            <person name="Oliveira C."/>
            <person name="Osipova E."/>
            <person name="Leigh N.D."/>
            <person name="Simon A."/>
            <person name="Yun M.H."/>
        </authorList>
    </citation>
    <scope>NUCLEOTIDE SEQUENCE</scope>
    <source>
        <strain evidence="8">20211129_DDA</strain>
        <tissue evidence="8">Liver</tissue>
    </source>
</reference>
<dbReference type="PRINTS" id="PR00259">
    <property type="entry name" value="TMFOUR"/>
</dbReference>
<dbReference type="EMBL" id="JANPWB010000010">
    <property type="protein sequence ID" value="KAJ1139507.1"/>
    <property type="molecule type" value="Genomic_DNA"/>
</dbReference>
<keyword evidence="4 7" id="KW-1133">Transmembrane helix</keyword>
<dbReference type="GO" id="GO:0005886">
    <property type="term" value="C:plasma membrane"/>
    <property type="evidence" value="ECO:0007669"/>
    <property type="project" value="TreeGrafter"/>
</dbReference>
<proteinExistence type="inferred from homology"/>
<dbReference type="Pfam" id="PF00335">
    <property type="entry name" value="Tetraspanin"/>
    <property type="match status" value="1"/>
</dbReference>
<dbReference type="InterPro" id="IPR008952">
    <property type="entry name" value="Tetraspanin_EC2_sf"/>
</dbReference>
<dbReference type="Gene3D" id="1.10.1450.10">
    <property type="entry name" value="Tetraspanin"/>
    <property type="match status" value="1"/>
</dbReference>